<dbReference type="AlphaFoldDB" id="A0A0R3WMC7"/>
<dbReference type="Proteomes" id="UP000274429">
    <property type="component" value="Unassembled WGS sequence"/>
</dbReference>
<proteinExistence type="predicted"/>
<feature type="compositionally biased region" description="Basic and acidic residues" evidence="1">
    <location>
        <begin position="154"/>
        <end position="181"/>
    </location>
</feature>
<sequence length="192" mass="20790">MLPYKLPEHETFHTASFSSSERWQPSSWCRNSPPPSLPASLQEHHHFHHNHNSHRGFFCKEDVQQTHLSTADPTHLESLSFPCSGGTADGASSKWEAENACHEGSTPSLNSTPVPTSVSASGGGSGDAFWSSTLSRVAAVAAAAMACAAVPQKNPRDGHAEFENAHLGEGDADKSNVKEPWCRSQRKIHARR</sequence>
<reference evidence="4" key="1">
    <citation type="submission" date="2017-02" db="UniProtKB">
        <authorList>
            <consortium name="WormBaseParasite"/>
        </authorList>
    </citation>
    <scope>IDENTIFICATION</scope>
</reference>
<feature type="region of interest" description="Disordered" evidence="1">
    <location>
        <begin position="92"/>
        <end position="125"/>
    </location>
</feature>
<name>A0A0R3WMC7_HYDTA</name>
<keyword evidence="3" id="KW-1185">Reference proteome</keyword>
<dbReference type="EMBL" id="UYWX01000593">
    <property type="protein sequence ID" value="VDM18642.1"/>
    <property type="molecule type" value="Genomic_DNA"/>
</dbReference>
<feature type="compositionally biased region" description="Polar residues" evidence="1">
    <location>
        <begin position="105"/>
        <end position="116"/>
    </location>
</feature>
<feature type="region of interest" description="Disordered" evidence="1">
    <location>
        <begin position="152"/>
        <end position="192"/>
    </location>
</feature>
<protein>
    <submittedName>
        <fullName evidence="2 4">Uncharacterized protein</fullName>
    </submittedName>
</protein>
<accession>A0A0R3WMC7</accession>
<gene>
    <name evidence="2" type="ORF">TTAC_LOCUS1902</name>
</gene>
<evidence type="ECO:0000256" key="1">
    <source>
        <dbReference type="SAM" id="MobiDB-lite"/>
    </source>
</evidence>
<evidence type="ECO:0000313" key="3">
    <source>
        <dbReference type="Proteomes" id="UP000274429"/>
    </source>
</evidence>
<reference evidence="2 3" key="2">
    <citation type="submission" date="2018-11" db="EMBL/GenBank/DDBJ databases">
        <authorList>
            <consortium name="Pathogen Informatics"/>
        </authorList>
    </citation>
    <scope>NUCLEOTIDE SEQUENCE [LARGE SCALE GENOMIC DNA]</scope>
</reference>
<dbReference type="WBParaSite" id="TTAC_0000191501-mRNA-1">
    <property type="protein sequence ID" value="TTAC_0000191501-mRNA-1"/>
    <property type="gene ID" value="TTAC_0000191501"/>
</dbReference>
<organism evidence="4">
    <name type="scientific">Hydatigena taeniaeformis</name>
    <name type="common">Feline tapeworm</name>
    <name type="synonym">Taenia taeniaeformis</name>
    <dbReference type="NCBI Taxonomy" id="6205"/>
    <lineage>
        <taxon>Eukaryota</taxon>
        <taxon>Metazoa</taxon>
        <taxon>Spiralia</taxon>
        <taxon>Lophotrochozoa</taxon>
        <taxon>Platyhelminthes</taxon>
        <taxon>Cestoda</taxon>
        <taxon>Eucestoda</taxon>
        <taxon>Cyclophyllidea</taxon>
        <taxon>Taeniidae</taxon>
        <taxon>Hydatigera</taxon>
    </lineage>
</organism>
<evidence type="ECO:0000313" key="2">
    <source>
        <dbReference type="EMBL" id="VDM18642.1"/>
    </source>
</evidence>
<dbReference type="STRING" id="6205.A0A0R3WMC7"/>
<evidence type="ECO:0000313" key="4">
    <source>
        <dbReference type="WBParaSite" id="TTAC_0000191501-mRNA-1"/>
    </source>
</evidence>